<dbReference type="GO" id="GO:1904680">
    <property type="term" value="F:peptide transmembrane transporter activity"/>
    <property type="evidence" value="ECO:0007669"/>
    <property type="project" value="TreeGrafter"/>
</dbReference>
<sequence length="577" mass="65533">MRNSRFIFLSLLSVYIFLIVMGCTGNEKDKGFVLKIRVAEEPDCLNPIVSQSSVATQIEGFIMPPLFEFNPDHLELSPLMVQRMSPAVILNDTTVQYEYQILDHAVFSDGHPVSGIDVAFTVKAALNPHVKNGTWRGSFKNIQNVEIDPKNSKTFKISIAKNYMLSQELSGNFNIYPAHDYDPNHIMDQYNIPELVHNDSTGYSTDKWNALKSFAETFQSAAFCRERITGAGAYELKSWQNGTKIILEKKKNWWGNEYINDYPMLTAYPDQIEFWIMPDEAASVISLKDGTIDLMAKVNAKQFDELRKTNADQLDFITPTTMQYYYLEMNTRNPGLNEKNVRKALASVIDVDLFIQSNFNGLAQRIIGPVHQTKTYYNTKLKPIAFDLEYATKLLSEAGWKDTDKDGILDKNVAGKKIKLQFKMLVAGKEIGKNLGIVLQENAKKIGIQIDLESKESALLLDAVKNQQFDIATMLSSQPNTLWDPFQSWHSSNTNVGGSNRCGFATVQTDSLITQIRNAHTSKEREDAYLWFQEILYDEQPQIFLFSTMERIAFNKRISCKPTSLKPGYVATLITKR</sequence>
<accession>A0A9D7S9F4</accession>
<dbReference type="PANTHER" id="PTHR30290:SF9">
    <property type="entry name" value="OLIGOPEPTIDE-BINDING PROTEIN APPA"/>
    <property type="match status" value="1"/>
</dbReference>
<protein>
    <recommendedName>
        <fullName evidence="4">Solute-binding protein family 5 domain-containing protein</fullName>
    </recommendedName>
</protein>
<reference evidence="5 6" key="1">
    <citation type="submission" date="2020-10" db="EMBL/GenBank/DDBJ databases">
        <title>Connecting structure to function with the recovery of over 1000 high-quality activated sludge metagenome-assembled genomes encoding full-length rRNA genes using long-read sequencing.</title>
        <authorList>
            <person name="Singleton C.M."/>
            <person name="Petriglieri F."/>
            <person name="Kristensen J.M."/>
            <person name="Kirkegaard R.H."/>
            <person name="Michaelsen T.Y."/>
            <person name="Andersen M.H."/>
            <person name="Karst S.M."/>
            <person name="Dueholm M.S."/>
            <person name="Nielsen P.H."/>
            <person name="Albertsen M."/>
        </authorList>
    </citation>
    <scope>NUCLEOTIDE SEQUENCE [LARGE SCALE GENOMIC DNA]</scope>
    <source>
        <strain evidence="5">Ribe_18-Q3-R11-54_BAT3C.373</strain>
    </source>
</reference>
<dbReference type="InterPro" id="IPR030678">
    <property type="entry name" value="Peptide/Ni-bd"/>
</dbReference>
<dbReference type="GO" id="GO:0043190">
    <property type="term" value="C:ATP-binding cassette (ABC) transporter complex"/>
    <property type="evidence" value="ECO:0007669"/>
    <property type="project" value="InterPro"/>
</dbReference>
<dbReference type="PROSITE" id="PS51257">
    <property type="entry name" value="PROKAR_LIPOPROTEIN"/>
    <property type="match status" value="1"/>
</dbReference>
<name>A0A9D7S9F4_9BACT</name>
<dbReference type="Gene3D" id="3.10.105.10">
    <property type="entry name" value="Dipeptide-binding Protein, Domain 3"/>
    <property type="match status" value="1"/>
</dbReference>
<feature type="domain" description="Solute-binding protein family 5" evidence="4">
    <location>
        <begin position="96"/>
        <end position="495"/>
    </location>
</feature>
<organism evidence="5 6">
    <name type="scientific">Candidatus Defluviibacterium haderslevense</name>
    <dbReference type="NCBI Taxonomy" id="2981993"/>
    <lineage>
        <taxon>Bacteria</taxon>
        <taxon>Pseudomonadati</taxon>
        <taxon>Bacteroidota</taxon>
        <taxon>Saprospiria</taxon>
        <taxon>Saprospirales</taxon>
        <taxon>Saprospiraceae</taxon>
        <taxon>Candidatus Defluviibacterium</taxon>
    </lineage>
</organism>
<dbReference type="GO" id="GO:0030288">
    <property type="term" value="C:outer membrane-bounded periplasmic space"/>
    <property type="evidence" value="ECO:0007669"/>
    <property type="project" value="UniProtKB-ARBA"/>
</dbReference>
<comment type="similarity">
    <text evidence="1">Belongs to the bacterial solute-binding protein 5 family.</text>
</comment>
<dbReference type="PANTHER" id="PTHR30290">
    <property type="entry name" value="PERIPLASMIC BINDING COMPONENT OF ABC TRANSPORTER"/>
    <property type="match status" value="1"/>
</dbReference>
<evidence type="ECO:0000313" key="5">
    <source>
        <dbReference type="EMBL" id="MBK9717336.1"/>
    </source>
</evidence>
<dbReference type="Gene3D" id="3.40.190.10">
    <property type="entry name" value="Periplasmic binding protein-like II"/>
    <property type="match status" value="1"/>
</dbReference>
<evidence type="ECO:0000313" key="6">
    <source>
        <dbReference type="Proteomes" id="UP000808349"/>
    </source>
</evidence>
<gene>
    <name evidence="5" type="ORF">IPO85_07465</name>
</gene>
<evidence type="ECO:0000256" key="3">
    <source>
        <dbReference type="ARBA" id="ARBA00022729"/>
    </source>
</evidence>
<keyword evidence="3" id="KW-0732">Signal</keyword>
<dbReference type="GO" id="GO:0015833">
    <property type="term" value="P:peptide transport"/>
    <property type="evidence" value="ECO:0007669"/>
    <property type="project" value="TreeGrafter"/>
</dbReference>
<proteinExistence type="inferred from homology"/>
<comment type="caution">
    <text evidence="5">The sequence shown here is derived from an EMBL/GenBank/DDBJ whole genome shotgun (WGS) entry which is preliminary data.</text>
</comment>
<dbReference type="InterPro" id="IPR039424">
    <property type="entry name" value="SBP_5"/>
</dbReference>
<dbReference type="SUPFAM" id="SSF53850">
    <property type="entry name" value="Periplasmic binding protein-like II"/>
    <property type="match status" value="1"/>
</dbReference>
<dbReference type="Pfam" id="PF00496">
    <property type="entry name" value="SBP_bac_5"/>
    <property type="match status" value="1"/>
</dbReference>
<dbReference type="AlphaFoldDB" id="A0A9D7S9F4"/>
<dbReference type="PIRSF" id="PIRSF002741">
    <property type="entry name" value="MppA"/>
    <property type="match status" value="1"/>
</dbReference>
<dbReference type="InterPro" id="IPR000914">
    <property type="entry name" value="SBP_5_dom"/>
</dbReference>
<keyword evidence="2" id="KW-0813">Transport</keyword>
<evidence type="ECO:0000256" key="1">
    <source>
        <dbReference type="ARBA" id="ARBA00005695"/>
    </source>
</evidence>
<evidence type="ECO:0000256" key="2">
    <source>
        <dbReference type="ARBA" id="ARBA00022448"/>
    </source>
</evidence>
<dbReference type="Gene3D" id="3.90.76.10">
    <property type="entry name" value="Dipeptide-binding Protein, Domain 1"/>
    <property type="match status" value="1"/>
</dbReference>
<dbReference type="EMBL" id="JADKFW010000004">
    <property type="protein sequence ID" value="MBK9717336.1"/>
    <property type="molecule type" value="Genomic_DNA"/>
</dbReference>
<evidence type="ECO:0000259" key="4">
    <source>
        <dbReference type="Pfam" id="PF00496"/>
    </source>
</evidence>
<dbReference type="Proteomes" id="UP000808349">
    <property type="component" value="Unassembled WGS sequence"/>
</dbReference>